<protein>
    <recommendedName>
        <fullName evidence="3">histidine kinase</fullName>
        <ecNumber evidence="3">2.7.13.3</ecNumber>
    </recommendedName>
</protein>
<evidence type="ECO:0000256" key="2">
    <source>
        <dbReference type="ARBA" id="ARBA00004370"/>
    </source>
</evidence>
<keyword evidence="15" id="KW-1185">Reference proteome</keyword>
<dbReference type="InterPro" id="IPR036890">
    <property type="entry name" value="HATPase_C_sf"/>
</dbReference>
<dbReference type="SUPFAM" id="SSF47384">
    <property type="entry name" value="Homodimeric domain of signal transducing histidine kinase"/>
    <property type="match status" value="1"/>
</dbReference>
<evidence type="ECO:0000313" key="15">
    <source>
        <dbReference type="Proteomes" id="UP000655420"/>
    </source>
</evidence>
<evidence type="ECO:0000256" key="1">
    <source>
        <dbReference type="ARBA" id="ARBA00000085"/>
    </source>
</evidence>
<dbReference type="PANTHER" id="PTHR45436">
    <property type="entry name" value="SENSOR HISTIDINE KINASE YKOH"/>
    <property type="match status" value="1"/>
</dbReference>
<dbReference type="Pfam" id="PF08521">
    <property type="entry name" value="2CSK_N"/>
    <property type="match status" value="1"/>
</dbReference>
<dbReference type="InterPro" id="IPR036097">
    <property type="entry name" value="HisK_dim/P_sf"/>
</dbReference>
<dbReference type="EC" id="2.7.13.3" evidence="3"/>
<dbReference type="InterPro" id="IPR003661">
    <property type="entry name" value="HisK_dim/P_dom"/>
</dbReference>
<evidence type="ECO:0000313" key="14">
    <source>
        <dbReference type="EMBL" id="MBK0399573.1"/>
    </source>
</evidence>
<keyword evidence="5" id="KW-0808">Transferase</keyword>
<dbReference type="GO" id="GO:0000155">
    <property type="term" value="F:phosphorelay sensor kinase activity"/>
    <property type="evidence" value="ECO:0007669"/>
    <property type="project" value="InterPro"/>
</dbReference>
<feature type="domain" description="HAMP" evidence="13">
    <location>
        <begin position="184"/>
        <end position="235"/>
    </location>
</feature>
<evidence type="ECO:0000256" key="9">
    <source>
        <dbReference type="ARBA" id="ARBA00023012"/>
    </source>
</evidence>
<dbReference type="Pfam" id="PF02518">
    <property type="entry name" value="HATPase_c"/>
    <property type="match status" value="1"/>
</dbReference>
<evidence type="ECO:0000256" key="8">
    <source>
        <dbReference type="ARBA" id="ARBA00022989"/>
    </source>
</evidence>
<dbReference type="SMART" id="SM00387">
    <property type="entry name" value="HATPase_c"/>
    <property type="match status" value="1"/>
</dbReference>
<dbReference type="AlphaFoldDB" id="A0A8J7M8D8"/>
<dbReference type="PRINTS" id="PR00344">
    <property type="entry name" value="BCTRLSENSOR"/>
</dbReference>
<gene>
    <name evidence="14" type="ORF">H0I76_10245</name>
</gene>
<dbReference type="CDD" id="cd00075">
    <property type="entry name" value="HATPase"/>
    <property type="match status" value="1"/>
</dbReference>
<dbReference type="PANTHER" id="PTHR45436:SF1">
    <property type="entry name" value="SENSOR PROTEIN QSEC"/>
    <property type="match status" value="1"/>
</dbReference>
<dbReference type="InterPro" id="IPR003594">
    <property type="entry name" value="HATPase_dom"/>
</dbReference>
<dbReference type="InterPro" id="IPR003660">
    <property type="entry name" value="HAMP_dom"/>
</dbReference>
<keyword evidence="6 11" id="KW-0812">Transmembrane</keyword>
<organism evidence="14 15">
    <name type="scientific">Thermohalobaculum xanthum</name>
    <dbReference type="NCBI Taxonomy" id="2753746"/>
    <lineage>
        <taxon>Bacteria</taxon>
        <taxon>Pseudomonadati</taxon>
        <taxon>Pseudomonadota</taxon>
        <taxon>Alphaproteobacteria</taxon>
        <taxon>Rhodobacterales</taxon>
        <taxon>Paracoccaceae</taxon>
        <taxon>Thermohalobaculum</taxon>
    </lineage>
</organism>
<dbReference type="EMBL" id="JAEHHL010000006">
    <property type="protein sequence ID" value="MBK0399573.1"/>
    <property type="molecule type" value="Genomic_DNA"/>
</dbReference>
<evidence type="ECO:0000256" key="10">
    <source>
        <dbReference type="ARBA" id="ARBA00023136"/>
    </source>
</evidence>
<keyword evidence="10 11" id="KW-0472">Membrane</keyword>
<evidence type="ECO:0000256" key="6">
    <source>
        <dbReference type="ARBA" id="ARBA00022692"/>
    </source>
</evidence>
<comment type="catalytic activity">
    <reaction evidence="1">
        <text>ATP + protein L-histidine = ADP + protein N-phospho-L-histidine.</text>
        <dbReference type="EC" id="2.7.13.3"/>
    </reaction>
</comment>
<dbReference type="PROSITE" id="PS50885">
    <property type="entry name" value="HAMP"/>
    <property type="match status" value="1"/>
</dbReference>
<dbReference type="CDD" id="cd00082">
    <property type="entry name" value="HisKA"/>
    <property type="match status" value="1"/>
</dbReference>
<comment type="subcellular location">
    <subcellularLocation>
        <location evidence="2">Membrane</location>
    </subcellularLocation>
</comment>
<keyword evidence="9" id="KW-0902">Two-component regulatory system</keyword>
<dbReference type="SMART" id="SM00388">
    <property type="entry name" value="HisKA"/>
    <property type="match status" value="1"/>
</dbReference>
<name>A0A8J7M8D8_9RHOB</name>
<feature type="domain" description="Histidine kinase" evidence="12">
    <location>
        <begin position="243"/>
        <end position="456"/>
    </location>
</feature>
<dbReference type="InterPro" id="IPR050428">
    <property type="entry name" value="TCS_sensor_his_kinase"/>
</dbReference>
<dbReference type="Proteomes" id="UP000655420">
    <property type="component" value="Unassembled WGS sequence"/>
</dbReference>
<evidence type="ECO:0000259" key="13">
    <source>
        <dbReference type="PROSITE" id="PS50885"/>
    </source>
</evidence>
<evidence type="ECO:0000256" key="4">
    <source>
        <dbReference type="ARBA" id="ARBA00022553"/>
    </source>
</evidence>
<dbReference type="InterPro" id="IPR004358">
    <property type="entry name" value="Sig_transdc_His_kin-like_C"/>
</dbReference>
<evidence type="ECO:0000256" key="11">
    <source>
        <dbReference type="SAM" id="Phobius"/>
    </source>
</evidence>
<keyword evidence="7 14" id="KW-0418">Kinase</keyword>
<dbReference type="SUPFAM" id="SSF55874">
    <property type="entry name" value="ATPase domain of HSP90 chaperone/DNA topoisomerase II/histidine kinase"/>
    <property type="match status" value="1"/>
</dbReference>
<accession>A0A8J7M8D8</accession>
<dbReference type="GO" id="GO:0005886">
    <property type="term" value="C:plasma membrane"/>
    <property type="evidence" value="ECO:0007669"/>
    <property type="project" value="TreeGrafter"/>
</dbReference>
<dbReference type="InterPro" id="IPR013727">
    <property type="entry name" value="2CSK_N"/>
</dbReference>
<evidence type="ECO:0000256" key="5">
    <source>
        <dbReference type="ARBA" id="ARBA00022679"/>
    </source>
</evidence>
<dbReference type="RefSeq" id="WP_200609778.1">
    <property type="nucleotide sequence ID" value="NZ_JAEHHL010000006.1"/>
</dbReference>
<reference evidence="14" key="1">
    <citation type="submission" date="2020-12" db="EMBL/GenBank/DDBJ databases">
        <title>Bacterial taxonomy.</title>
        <authorList>
            <person name="Pan X."/>
        </authorList>
    </citation>
    <scope>NUCLEOTIDE SEQUENCE</scope>
    <source>
        <strain evidence="14">M0105</strain>
    </source>
</reference>
<dbReference type="Gene3D" id="3.30.565.10">
    <property type="entry name" value="Histidine kinase-like ATPase, C-terminal domain"/>
    <property type="match status" value="1"/>
</dbReference>
<proteinExistence type="predicted"/>
<dbReference type="InterPro" id="IPR005467">
    <property type="entry name" value="His_kinase_dom"/>
</dbReference>
<sequence>MRRWSLRSRLFVLIVLPLVVVAALAAIVRFFMAERISARLYDNTLLAVALTISRDVVLSEGDMLAEQLLDRLTNSLGDPVYYRIVGPGGRFVTGYSTAPEKQPGIVIERGIPAFYDSEVLGEPVRVVRLEEFISEPQFGGWVTVEVWQTVTERERLSLLLVYQSIAIMGVVILAAALLVWYGIRIGLRPLTNLEDAVRQRSPDDLRPIRRAIPEEIHSLVASMNALFTRLQQAFAERDAFIADAAHQLRNPVAAIQAQAESLATAPSENEMRRRVSVLSDTARHVSRLTQQLLTLERLRIGLQGRRHAPLDLQEMATNVIAHAAARPHEPEVRFEYAVSGTPYTAEGDPVLIEEALHNLVDNAVRYGCTDGGRVCLSIDFAATGVTIAVADDGPGIPAGMHERVFDRFFRGAQQGQDGSGLGLPIARSIAEAHGGSLELDHVARGTRLVLHLPRTA</sequence>
<feature type="transmembrane region" description="Helical" evidence="11">
    <location>
        <begin position="160"/>
        <end position="183"/>
    </location>
</feature>
<dbReference type="PROSITE" id="PS50109">
    <property type="entry name" value="HIS_KIN"/>
    <property type="match status" value="1"/>
</dbReference>
<evidence type="ECO:0000259" key="12">
    <source>
        <dbReference type="PROSITE" id="PS50109"/>
    </source>
</evidence>
<dbReference type="Gene3D" id="1.10.287.130">
    <property type="match status" value="1"/>
</dbReference>
<evidence type="ECO:0000256" key="3">
    <source>
        <dbReference type="ARBA" id="ARBA00012438"/>
    </source>
</evidence>
<dbReference type="Pfam" id="PF00512">
    <property type="entry name" value="HisKA"/>
    <property type="match status" value="1"/>
</dbReference>
<keyword evidence="4" id="KW-0597">Phosphoprotein</keyword>
<comment type="caution">
    <text evidence="14">The sequence shown here is derived from an EMBL/GenBank/DDBJ whole genome shotgun (WGS) entry which is preliminary data.</text>
</comment>
<evidence type="ECO:0000256" key="7">
    <source>
        <dbReference type="ARBA" id="ARBA00022777"/>
    </source>
</evidence>
<keyword evidence="8 11" id="KW-1133">Transmembrane helix</keyword>